<dbReference type="PANTHER" id="PTHR43861:SF1">
    <property type="entry name" value="TRANS-ACONITATE 2-METHYLTRANSFERASE"/>
    <property type="match status" value="1"/>
</dbReference>
<evidence type="ECO:0000313" key="5">
    <source>
        <dbReference type="Proteomes" id="UP000249334"/>
    </source>
</evidence>
<evidence type="ECO:0000256" key="1">
    <source>
        <dbReference type="ARBA" id="ARBA00022603"/>
    </source>
</evidence>
<gene>
    <name evidence="4" type="ORF">GAR05_01889</name>
</gene>
<comment type="caution">
    <text evidence="4">The sequence shown here is derived from an EMBL/GenBank/DDBJ whole genome shotgun (WGS) entry which is preliminary data.</text>
</comment>
<dbReference type="Pfam" id="PF13649">
    <property type="entry name" value="Methyltransf_25"/>
    <property type="match status" value="1"/>
</dbReference>
<evidence type="ECO:0000259" key="3">
    <source>
        <dbReference type="Pfam" id="PF13649"/>
    </source>
</evidence>
<dbReference type="EMBL" id="PXXW01000015">
    <property type="protein sequence ID" value="RAO01324.1"/>
    <property type="molecule type" value="Genomic_DNA"/>
</dbReference>
<sequence length="220" mass="24453">MEEFLATGRTDVEGTSGQLRQLGLPTRWERVLDFGCGVGRLSQALAPHADEVVAVDIAPTMLEAARRLNRSAENIRFVLNDAPDLSQFPDGHFDLVYSALVLQHLPRPAIDHYLAEFLRVLRPGGIAVVGLPTEPGRTARGIVWHLAPSRLISWAQCHLLNYPAPMKMTVVPHADMVQLMAAHGGDIVGQWRDLLYSGDWVCMRYAVRRAGHSRQEPLHD</sequence>
<dbReference type="InterPro" id="IPR029063">
    <property type="entry name" value="SAM-dependent_MTases_sf"/>
</dbReference>
<dbReference type="SUPFAM" id="SSF53335">
    <property type="entry name" value="S-adenosyl-L-methionine-dependent methyltransferases"/>
    <property type="match status" value="1"/>
</dbReference>
<dbReference type="Proteomes" id="UP000249334">
    <property type="component" value="Unassembled WGS sequence"/>
</dbReference>
<feature type="domain" description="Methyltransferase" evidence="3">
    <location>
        <begin position="31"/>
        <end position="125"/>
    </location>
</feature>
<accession>A0ABX9CLM9</accession>
<reference evidence="4 5" key="1">
    <citation type="submission" date="2018-03" db="EMBL/GenBank/DDBJ databases">
        <title>Genomic framework for the identification of Micromonospora saelicesensis and Micromonospora noduli.</title>
        <authorList>
            <person name="Riesco R."/>
            <person name="Trujillo M.E."/>
        </authorList>
    </citation>
    <scope>NUCLEOTIDE SEQUENCE [LARGE SCALE GENOMIC DNA]</scope>
    <source>
        <strain evidence="4 5">GAR05</strain>
    </source>
</reference>
<dbReference type="Gene3D" id="3.40.50.150">
    <property type="entry name" value="Vaccinia Virus protein VP39"/>
    <property type="match status" value="1"/>
</dbReference>
<keyword evidence="1" id="KW-0489">Methyltransferase</keyword>
<keyword evidence="5" id="KW-1185">Reference proteome</keyword>
<protein>
    <recommendedName>
        <fullName evidence="3">Methyltransferase domain-containing protein</fullName>
    </recommendedName>
</protein>
<evidence type="ECO:0000313" key="4">
    <source>
        <dbReference type="EMBL" id="RAO01324.1"/>
    </source>
</evidence>
<dbReference type="CDD" id="cd02440">
    <property type="entry name" value="AdoMet_MTases"/>
    <property type="match status" value="1"/>
</dbReference>
<dbReference type="PANTHER" id="PTHR43861">
    <property type="entry name" value="TRANS-ACONITATE 2-METHYLTRANSFERASE-RELATED"/>
    <property type="match status" value="1"/>
</dbReference>
<organism evidence="4 5">
    <name type="scientific">Micromonospora saelicesensis</name>
    <dbReference type="NCBI Taxonomy" id="285676"/>
    <lineage>
        <taxon>Bacteria</taxon>
        <taxon>Bacillati</taxon>
        <taxon>Actinomycetota</taxon>
        <taxon>Actinomycetes</taxon>
        <taxon>Micromonosporales</taxon>
        <taxon>Micromonosporaceae</taxon>
        <taxon>Micromonospora</taxon>
    </lineage>
</organism>
<keyword evidence="2" id="KW-0808">Transferase</keyword>
<name>A0ABX9CLM9_9ACTN</name>
<evidence type="ECO:0000256" key="2">
    <source>
        <dbReference type="ARBA" id="ARBA00022679"/>
    </source>
</evidence>
<proteinExistence type="predicted"/>
<dbReference type="InterPro" id="IPR041698">
    <property type="entry name" value="Methyltransf_25"/>
</dbReference>